<evidence type="ECO:0000256" key="3">
    <source>
        <dbReference type="ARBA" id="ARBA00022737"/>
    </source>
</evidence>
<keyword evidence="14" id="KW-1185">Reference proteome</keyword>
<dbReference type="Pfam" id="PF18052">
    <property type="entry name" value="Rx_N"/>
    <property type="match status" value="1"/>
</dbReference>
<accession>A0AAD8Q6E8</accession>
<dbReference type="FunFam" id="3.40.50.300:FF:001091">
    <property type="entry name" value="Probable disease resistance protein At1g61300"/>
    <property type="match status" value="1"/>
</dbReference>
<dbReference type="InterPro" id="IPR027417">
    <property type="entry name" value="P-loop_NTPase"/>
</dbReference>
<evidence type="ECO:0000256" key="8">
    <source>
        <dbReference type="SAM" id="SignalP"/>
    </source>
</evidence>
<dbReference type="PANTHER" id="PTHR23155:SF1232">
    <property type="entry name" value="OS09G0270700 PROTEIN"/>
    <property type="match status" value="1"/>
</dbReference>
<name>A0AAD8Q6E8_LOLMU</name>
<dbReference type="EMBL" id="JAUUTY010000643">
    <property type="protein sequence ID" value="KAK1596776.1"/>
    <property type="molecule type" value="Genomic_DNA"/>
</dbReference>
<evidence type="ECO:0000256" key="6">
    <source>
        <dbReference type="ARBA" id="ARBA00023054"/>
    </source>
</evidence>
<dbReference type="Pfam" id="PF00931">
    <property type="entry name" value="NB-ARC"/>
    <property type="match status" value="1"/>
</dbReference>
<organism evidence="13 14">
    <name type="scientific">Lolium multiflorum</name>
    <name type="common">Italian ryegrass</name>
    <name type="synonym">Lolium perenne subsp. multiflorum</name>
    <dbReference type="NCBI Taxonomy" id="4521"/>
    <lineage>
        <taxon>Eukaryota</taxon>
        <taxon>Viridiplantae</taxon>
        <taxon>Streptophyta</taxon>
        <taxon>Embryophyta</taxon>
        <taxon>Tracheophyta</taxon>
        <taxon>Spermatophyta</taxon>
        <taxon>Magnoliopsida</taxon>
        <taxon>Liliopsida</taxon>
        <taxon>Poales</taxon>
        <taxon>Poaceae</taxon>
        <taxon>BOP clade</taxon>
        <taxon>Pooideae</taxon>
        <taxon>Poodae</taxon>
        <taxon>Poeae</taxon>
        <taxon>Poeae Chloroplast Group 2 (Poeae type)</taxon>
        <taxon>Loliodinae</taxon>
        <taxon>Loliinae</taxon>
        <taxon>Lolium</taxon>
    </lineage>
</organism>
<dbReference type="Gene3D" id="3.40.50.300">
    <property type="entry name" value="P-loop containing nucleotide triphosphate hydrolases"/>
    <property type="match status" value="1"/>
</dbReference>
<dbReference type="InterPro" id="IPR042197">
    <property type="entry name" value="Apaf_helical"/>
</dbReference>
<keyword evidence="6 7" id="KW-0175">Coiled coil</keyword>
<comment type="similarity">
    <text evidence="1">Belongs to the disease resistance NB-LRR family.</text>
</comment>
<dbReference type="GO" id="GO:0009626">
    <property type="term" value="P:plant-type hypersensitive response"/>
    <property type="evidence" value="ECO:0007669"/>
    <property type="project" value="UniProtKB-ARBA"/>
</dbReference>
<feature type="domain" description="Disease resistance N-terminal" evidence="10">
    <location>
        <begin position="26"/>
        <end position="102"/>
    </location>
</feature>
<dbReference type="PRINTS" id="PR00364">
    <property type="entry name" value="DISEASERSIST"/>
</dbReference>
<evidence type="ECO:0000259" key="9">
    <source>
        <dbReference type="Pfam" id="PF00931"/>
    </source>
</evidence>
<dbReference type="InterPro" id="IPR032675">
    <property type="entry name" value="LRR_dom_sf"/>
</dbReference>
<feature type="domain" description="NB-ARC" evidence="9">
    <location>
        <begin position="187"/>
        <end position="354"/>
    </location>
</feature>
<dbReference type="InterPro" id="IPR058922">
    <property type="entry name" value="WHD_DRP"/>
</dbReference>
<sequence length="907" mass="104047">MAEAALLLVISKIGIAVAAETLKYARPLLAKKSKLVAALPDDMRLIKNDLELIHAYLKDIGRRGRTDGITETWIGQARKLAFDMEDIVDQFIYVVGKHHQEGSWWGHVKKIAQKPRYLFTLDEIANKLHRINRELTQLKQNRDWTQNNQSLPIAGVSDDIPAADYDSQYTPGQDYSIPDDELVGFDKNKKTLIKLLSFKDGSPLRMIALWGMGGIGKSTLVKSVYKKEKDKFECHAWVSVSQSYKLDDIWRDMLKGISPTFDAQKLSTEQLQGELKKILGEKRYLIILDDVWKAADLFQIKTVLAHNTLGSRVIITTRFDVVASIADDGCKMKVEALDRQDAWSLFCRKAFPRAENYTCPTELLEEGKNIVEKCGGLPLALVAIGSILSLTKNSVNEWKLFYNKLTFELHNNDNLSHVERILNLSYKYLPSYLKSCFLYCAMFPEDYKIHKNGLIRMWIAEGFIEQSGESSLEDVAEGYVIELVQRSMLQVARLSTFHRIRYLQMHDVVRELAIFQSTKESFSKTYDGGPGELESDSRRVSVVQCRNRNWSIISLSRLRTFISFDTNMPACPWLFSECKYLAVLELSNLPIETIPNSIGELFNLKYLGLKCTKVKNLPKTVSKLHNLETLNLNDTECVELPRGSRNLKRLRHLHIRKWLDRSYLGFKTYESLEPFKGLWDLKELQILHSVRASKVLVAKLADLSQLRVLFIHEVRSSYCAELCHSLSKMHHLSKLQVRSSNEDEVLQLDTLTLSNPLQKLFLIGRFTEGTLKSPFFSTHGNQPLRLELFYSQLARNPLPRLSKFTKLNHLGLTRAYTGQELNFRPGWFPNLSFLGLHDLPVNKICIDEGALVQLERIWLRKLTELRDVPAGIQSLKSLRLAIFHGMLPEFKNNLPRAKLDRIQIIFR</sequence>
<feature type="coiled-coil region" evidence="7">
    <location>
        <begin position="121"/>
        <end position="148"/>
    </location>
</feature>
<dbReference type="SUPFAM" id="SSF52058">
    <property type="entry name" value="L domain-like"/>
    <property type="match status" value="1"/>
</dbReference>
<evidence type="ECO:0000313" key="13">
    <source>
        <dbReference type="EMBL" id="KAK1596776.1"/>
    </source>
</evidence>
<evidence type="ECO:0000256" key="5">
    <source>
        <dbReference type="ARBA" id="ARBA00022821"/>
    </source>
</evidence>
<dbReference type="GO" id="GO:0042742">
    <property type="term" value="P:defense response to bacterium"/>
    <property type="evidence" value="ECO:0007669"/>
    <property type="project" value="UniProtKB-ARBA"/>
</dbReference>
<dbReference type="InterPro" id="IPR038005">
    <property type="entry name" value="RX-like_CC"/>
</dbReference>
<gene>
    <name evidence="13" type="ORF">QYE76_027241</name>
</gene>
<evidence type="ECO:0000256" key="1">
    <source>
        <dbReference type="ARBA" id="ARBA00008894"/>
    </source>
</evidence>
<dbReference type="InterPro" id="IPR044974">
    <property type="entry name" value="Disease_R_plants"/>
</dbReference>
<comment type="caution">
    <text evidence="13">The sequence shown here is derived from an EMBL/GenBank/DDBJ whole genome shotgun (WGS) entry which is preliminary data.</text>
</comment>
<dbReference type="Proteomes" id="UP001231189">
    <property type="component" value="Unassembled WGS sequence"/>
</dbReference>
<dbReference type="GO" id="GO:0043531">
    <property type="term" value="F:ADP binding"/>
    <property type="evidence" value="ECO:0007669"/>
    <property type="project" value="InterPro"/>
</dbReference>
<evidence type="ECO:0000256" key="2">
    <source>
        <dbReference type="ARBA" id="ARBA00022614"/>
    </source>
</evidence>
<dbReference type="Gene3D" id="1.20.5.4130">
    <property type="match status" value="1"/>
</dbReference>
<dbReference type="AlphaFoldDB" id="A0AAD8Q6E8"/>
<dbReference type="Pfam" id="PF23559">
    <property type="entry name" value="WHD_DRP"/>
    <property type="match status" value="1"/>
</dbReference>
<keyword evidence="8" id="KW-0732">Signal</keyword>
<keyword evidence="5" id="KW-0611">Plant defense</keyword>
<dbReference type="CDD" id="cd14798">
    <property type="entry name" value="RX-CC_like"/>
    <property type="match status" value="1"/>
</dbReference>
<dbReference type="InterPro" id="IPR041118">
    <property type="entry name" value="Rx_N"/>
</dbReference>
<evidence type="ECO:0000259" key="12">
    <source>
        <dbReference type="Pfam" id="PF23598"/>
    </source>
</evidence>
<keyword evidence="4" id="KW-0547">Nucleotide-binding</keyword>
<dbReference type="InterPro" id="IPR055414">
    <property type="entry name" value="LRR_R13L4/SHOC2-like"/>
</dbReference>
<dbReference type="PANTHER" id="PTHR23155">
    <property type="entry name" value="DISEASE RESISTANCE PROTEIN RP"/>
    <property type="match status" value="1"/>
</dbReference>
<keyword evidence="3" id="KW-0677">Repeat</keyword>
<dbReference type="Gene3D" id="1.10.8.430">
    <property type="entry name" value="Helical domain of apoptotic protease-activating factors"/>
    <property type="match status" value="1"/>
</dbReference>
<dbReference type="FunFam" id="1.10.10.10:FF:000322">
    <property type="entry name" value="Probable disease resistance protein At1g63360"/>
    <property type="match status" value="1"/>
</dbReference>
<reference evidence="13" key="1">
    <citation type="submission" date="2023-07" db="EMBL/GenBank/DDBJ databases">
        <title>A chromosome-level genome assembly of Lolium multiflorum.</title>
        <authorList>
            <person name="Chen Y."/>
            <person name="Copetti D."/>
            <person name="Kolliker R."/>
            <person name="Studer B."/>
        </authorList>
    </citation>
    <scope>NUCLEOTIDE SEQUENCE</scope>
    <source>
        <strain evidence="13">02402/16</strain>
        <tissue evidence="13">Leaf</tissue>
    </source>
</reference>
<evidence type="ECO:0000313" key="14">
    <source>
        <dbReference type="Proteomes" id="UP001231189"/>
    </source>
</evidence>
<proteinExistence type="inferred from homology"/>
<feature type="signal peptide" evidence="8">
    <location>
        <begin position="1"/>
        <end position="18"/>
    </location>
</feature>
<dbReference type="Gene3D" id="3.80.10.10">
    <property type="entry name" value="Ribonuclease Inhibitor"/>
    <property type="match status" value="1"/>
</dbReference>
<keyword evidence="2" id="KW-0433">Leucine-rich repeat</keyword>
<dbReference type="Gene3D" id="1.10.10.10">
    <property type="entry name" value="Winged helix-like DNA-binding domain superfamily/Winged helix DNA-binding domain"/>
    <property type="match status" value="1"/>
</dbReference>
<evidence type="ECO:0000259" key="11">
    <source>
        <dbReference type="Pfam" id="PF23559"/>
    </source>
</evidence>
<dbReference type="InterPro" id="IPR002182">
    <property type="entry name" value="NB-ARC"/>
</dbReference>
<feature type="domain" description="Disease resistance protein winged helix" evidence="11">
    <location>
        <begin position="442"/>
        <end position="513"/>
    </location>
</feature>
<feature type="chain" id="PRO_5042287207" evidence="8">
    <location>
        <begin position="19"/>
        <end position="907"/>
    </location>
</feature>
<evidence type="ECO:0000256" key="7">
    <source>
        <dbReference type="SAM" id="Coils"/>
    </source>
</evidence>
<evidence type="ECO:0000256" key="4">
    <source>
        <dbReference type="ARBA" id="ARBA00022741"/>
    </source>
</evidence>
<dbReference type="SUPFAM" id="SSF52540">
    <property type="entry name" value="P-loop containing nucleoside triphosphate hydrolases"/>
    <property type="match status" value="1"/>
</dbReference>
<protein>
    <submittedName>
        <fullName evidence="13">Uncharacterized protein</fullName>
    </submittedName>
</protein>
<dbReference type="Pfam" id="PF23598">
    <property type="entry name" value="LRR_14"/>
    <property type="match status" value="1"/>
</dbReference>
<dbReference type="InterPro" id="IPR036388">
    <property type="entry name" value="WH-like_DNA-bd_sf"/>
</dbReference>
<dbReference type="GO" id="GO:0002758">
    <property type="term" value="P:innate immune response-activating signaling pathway"/>
    <property type="evidence" value="ECO:0007669"/>
    <property type="project" value="UniProtKB-ARBA"/>
</dbReference>
<evidence type="ECO:0000259" key="10">
    <source>
        <dbReference type="Pfam" id="PF18052"/>
    </source>
</evidence>
<feature type="domain" description="Disease resistance R13L4/SHOC-2-like LRR" evidence="12">
    <location>
        <begin position="558"/>
        <end position="880"/>
    </location>
</feature>